<dbReference type="AlphaFoldDB" id="A0A1M7RW88"/>
<organism evidence="2 3">
    <name type="scientific">Desulfovibrio litoralis DSM 11393</name>
    <dbReference type="NCBI Taxonomy" id="1121455"/>
    <lineage>
        <taxon>Bacteria</taxon>
        <taxon>Pseudomonadati</taxon>
        <taxon>Thermodesulfobacteriota</taxon>
        <taxon>Desulfovibrionia</taxon>
        <taxon>Desulfovibrionales</taxon>
        <taxon>Desulfovibrionaceae</taxon>
        <taxon>Desulfovibrio</taxon>
    </lineage>
</organism>
<reference evidence="2 3" key="1">
    <citation type="submission" date="2016-12" db="EMBL/GenBank/DDBJ databases">
        <authorList>
            <person name="Song W.-J."/>
            <person name="Kurnit D.M."/>
        </authorList>
    </citation>
    <scope>NUCLEOTIDE SEQUENCE [LARGE SCALE GENOMIC DNA]</scope>
    <source>
        <strain evidence="2 3">DSM 11393</strain>
    </source>
</reference>
<keyword evidence="1" id="KW-0812">Transmembrane</keyword>
<name>A0A1M7RW88_9BACT</name>
<feature type="transmembrane region" description="Helical" evidence="1">
    <location>
        <begin position="12"/>
        <end position="32"/>
    </location>
</feature>
<keyword evidence="3" id="KW-1185">Reference proteome</keyword>
<evidence type="ECO:0000313" key="3">
    <source>
        <dbReference type="Proteomes" id="UP000186469"/>
    </source>
</evidence>
<evidence type="ECO:0000256" key="1">
    <source>
        <dbReference type="SAM" id="Phobius"/>
    </source>
</evidence>
<dbReference type="EMBL" id="FRDI01000002">
    <property type="protein sequence ID" value="SHN50569.1"/>
    <property type="molecule type" value="Genomic_DNA"/>
</dbReference>
<dbReference type="RefSeq" id="WP_281246528.1">
    <property type="nucleotide sequence ID" value="NZ_FRDI01000002.1"/>
</dbReference>
<protein>
    <submittedName>
        <fullName evidence="2">Uncharacterized protein</fullName>
    </submittedName>
</protein>
<gene>
    <name evidence="2" type="ORF">SAMN02745728_00262</name>
</gene>
<keyword evidence="1" id="KW-1133">Transmembrane helix</keyword>
<proteinExistence type="predicted"/>
<dbReference type="Proteomes" id="UP000186469">
    <property type="component" value="Unassembled WGS sequence"/>
</dbReference>
<evidence type="ECO:0000313" key="2">
    <source>
        <dbReference type="EMBL" id="SHN50569.1"/>
    </source>
</evidence>
<accession>A0A1M7RW88</accession>
<sequence>MWNKLSKSRRQDIVVIVCGISLVLIAKLVVLLSTPALPPQ</sequence>
<keyword evidence="1" id="KW-0472">Membrane</keyword>